<evidence type="ECO:0000256" key="6">
    <source>
        <dbReference type="ARBA" id="ARBA00023136"/>
    </source>
</evidence>
<dbReference type="Pfam" id="PF00023">
    <property type="entry name" value="Ank"/>
    <property type="match status" value="1"/>
</dbReference>
<keyword evidence="11" id="KW-1185">Reference proteome</keyword>
<dbReference type="InterPro" id="IPR036770">
    <property type="entry name" value="Ankyrin_rpt-contain_sf"/>
</dbReference>
<feature type="domain" description="PGG" evidence="9">
    <location>
        <begin position="256"/>
        <end position="348"/>
    </location>
</feature>
<dbReference type="Proteomes" id="UP001190926">
    <property type="component" value="Unassembled WGS sequence"/>
</dbReference>
<evidence type="ECO:0000313" key="10">
    <source>
        <dbReference type="EMBL" id="KAH6827466.1"/>
    </source>
</evidence>
<dbReference type="PANTHER" id="PTHR24186">
    <property type="entry name" value="PROTEIN PHOSPHATASE 1 REGULATORY SUBUNIT"/>
    <property type="match status" value="1"/>
</dbReference>
<feature type="transmembrane region" description="Helical" evidence="8">
    <location>
        <begin position="255"/>
        <end position="272"/>
    </location>
</feature>
<keyword evidence="5 7" id="KW-0040">ANK repeat</keyword>
<sequence length="436" mass="48737">MVSEVIRKKIYDAATQGDVTRFQEVVEEDPYLLDVVLFACSRNVLHIATMWGQAGILEEVLKINPRLARSLDSEKKSPLHIAAEEGSVEIASKLVSRAPAMCWLRDCHGMYPIHIAATNGHAEVLEELIRQDPLPAREKADRGQTALHLCVKHGQLRALQVLMNRLGELVFSEDDDGETLLHLAVRYKQVEIARYLTENRKIKAQSVNSKGKTALEISRESRGVDATFYSAITKVLIEQVKLNADIRLFRTANDFGRVVAMMIAGMSFQSMINPPGGVNNVGTAIMVSRHYQLYNDFVKFNTIALTSSMLTILLTSVPISSIKFPLVVTVWFGWMLSLSAFYCSYTISIVALAPFNSFIGMSYNSPSFFWVPAIATCIALSGFSRYYLYFGPRISPLTDRLRVACGGMVVIRNYCDDALLNMSSLIDKYVWRVHSG</sequence>
<evidence type="ECO:0000256" key="4">
    <source>
        <dbReference type="ARBA" id="ARBA00022989"/>
    </source>
</evidence>
<organism evidence="10 11">
    <name type="scientific">Perilla frutescens var. hirtella</name>
    <name type="common">Perilla citriodora</name>
    <name type="synonym">Perilla setoyensis</name>
    <dbReference type="NCBI Taxonomy" id="608512"/>
    <lineage>
        <taxon>Eukaryota</taxon>
        <taxon>Viridiplantae</taxon>
        <taxon>Streptophyta</taxon>
        <taxon>Embryophyta</taxon>
        <taxon>Tracheophyta</taxon>
        <taxon>Spermatophyta</taxon>
        <taxon>Magnoliopsida</taxon>
        <taxon>eudicotyledons</taxon>
        <taxon>Gunneridae</taxon>
        <taxon>Pentapetalae</taxon>
        <taxon>asterids</taxon>
        <taxon>lamiids</taxon>
        <taxon>Lamiales</taxon>
        <taxon>Lamiaceae</taxon>
        <taxon>Nepetoideae</taxon>
        <taxon>Elsholtzieae</taxon>
        <taxon>Perilla</taxon>
    </lineage>
</organism>
<dbReference type="Pfam" id="PF13962">
    <property type="entry name" value="PGG"/>
    <property type="match status" value="1"/>
</dbReference>
<feature type="transmembrane region" description="Helical" evidence="8">
    <location>
        <begin position="367"/>
        <end position="388"/>
    </location>
</feature>
<name>A0AAD4J5X5_PERFH</name>
<evidence type="ECO:0000259" key="9">
    <source>
        <dbReference type="Pfam" id="PF13962"/>
    </source>
</evidence>
<dbReference type="SUPFAM" id="SSF48403">
    <property type="entry name" value="Ankyrin repeat"/>
    <property type="match status" value="1"/>
</dbReference>
<evidence type="ECO:0000313" key="11">
    <source>
        <dbReference type="Proteomes" id="UP001190926"/>
    </source>
</evidence>
<protein>
    <recommendedName>
        <fullName evidence="9">PGG domain-containing protein</fullName>
    </recommendedName>
</protein>
<dbReference type="PROSITE" id="PS50297">
    <property type="entry name" value="ANK_REP_REGION"/>
    <property type="match status" value="2"/>
</dbReference>
<gene>
    <name evidence="10" type="ORF">C2S53_002503</name>
</gene>
<reference evidence="10 11" key="1">
    <citation type="journal article" date="2021" name="Nat. Commun.">
        <title>Incipient diploidization of the medicinal plant Perilla within 10,000 years.</title>
        <authorList>
            <person name="Zhang Y."/>
            <person name="Shen Q."/>
            <person name="Leng L."/>
            <person name="Zhang D."/>
            <person name="Chen S."/>
            <person name="Shi Y."/>
            <person name="Ning Z."/>
            <person name="Chen S."/>
        </authorList>
    </citation>
    <scope>NUCLEOTIDE SEQUENCE [LARGE SCALE GENOMIC DNA]</scope>
    <source>
        <strain evidence="11">cv. PC099</strain>
    </source>
</reference>
<dbReference type="PROSITE" id="PS50088">
    <property type="entry name" value="ANK_REPEAT"/>
    <property type="match status" value="2"/>
</dbReference>
<proteinExistence type="predicted"/>
<evidence type="ECO:0000256" key="5">
    <source>
        <dbReference type="ARBA" id="ARBA00023043"/>
    </source>
</evidence>
<evidence type="ECO:0000256" key="2">
    <source>
        <dbReference type="ARBA" id="ARBA00022692"/>
    </source>
</evidence>
<dbReference type="GO" id="GO:0005886">
    <property type="term" value="C:plasma membrane"/>
    <property type="evidence" value="ECO:0007669"/>
    <property type="project" value="TreeGrafter"/>
</dbReference>
<keyword evidence="6 8" id="KW-0472">Membrane</keyword>
<comment type="subcellular location">
    <subcellularLocation>
        <location evidence="1">Membrane</location>
        <topology evidence="1">Multi-pass membrane protein</topology>
    </subcellularLocation>
</comment>
<dbReference type="InterPro" id="IPR026961">
    <property type="entry name" value="PGG_dom"/>
</dbReference>
<dbReference type="PANTHER" id="PTHR24186:SF38">
    <property type="entry name" value="ANKYRIN REPEAT FAMILY PROTEIN"/>
    <property type="match status" value="1"/>
</dbReference>
<dbReference type="AlphaFoldDB" id="A0AAD4J5X5"/>
<comment type="caution">
    <text evidence="10">The sequence shown here is derived from an EMBL/GenBank/DDBJ whole genome shotgun (WGS) entry which is preliminary data.</text>
</comment>
<keyword evidence="4 8" id="KW-1133">Transmembrane helix</keyword>
<feature type="transmembrane region" description="Helical" evidence="8">
    <location>
        <begin position="300"/>
        <end position="319"/>
    </location>
</feature>
<feature type="transmembrane region" description="Helical" evidence="8">
    <location>
        <begin position="331"/>
        <end position="355"/>
    </location>
</feature>
<evidence type="ECO:0000256" key="1">
    <source>
        <dbReference type="ARBA" id="ARBA00004141"/>
    </source>
</evidence>
<feature type="repeat" description="ANK" evidence="7">
    <location>
        <begin position="176"/>
        <end position="199"/>
    </location>
</feature>
<keyword evidence="2 8" id="KW-0812">Transmembrane</keyword>
<feature type="repeat" description="ANK" evidence="7">
    <location>
        <begin position="108"/>
        <end position="130"/>
    </location>
</feature>
<dbReference type="EMBL" id="SDAM02000148">
    <property type="protein sequence ID" value="KAH6827466.1"/>
    <property type="molecule type" value="Genomic_DNA"/>
</dbReference>
<evidence type="ECO:0000256" key="3">
    <source>
        <dbReference type="ARBA" id="ARBA00022737"/>
    </source>
</evidence>
<evidence type="ECO:0000256" key="7">
    <source>
        <dbReference type="PROSITE-ProRule" id="PRU00023"/>
    </source>
</evidence>
<accession>A0AAD4J5X5</accession>
<evidence type="ECO:0000256" key="8">
    <source>
        <dbReference type="SAM" id="Phobius"/>
    </source>
</evidence>
<dbReference type="Pfam" id="PF12796">
    <property type="entry name" value="Ank_2"/>
    <property type="match status" value="2"/>
</dbReference>
<dbReference type="InterPro" id="IPR002110">
    <property type="entry name" value="Ankyrin_rpt"/>
</dbReference>
<dbReference type="SMART" id="SM00248">
    <property type="entry name" value="ANK"/>
    <property type="match status" value="5"/>
</dbReference>
<keyword evidence="3" id="KW-0677">Repeat</keyword>
<dbReference type="Gene3D" id="1.25.40.20">
    <property type="entry name" value="Ankyrin repeat-containing domain"/>
    <property type="match status" value="1"/>
</dbReference>